<dbReference type="InterPro" id="IPR002734">
    <property type="entry name" value="RibDG_C"/>
</dbReference>
<dbReference type="PANTHER" id="PTHR38011">
    <property type="entry name" value="DIHYDROFOLATE REDUCTASE FAMILY PROTEIN (AFU_ORTHOLOGUE AFUA_8G06820)"/>
    <property type="match status" value="1"/>
</dbReference>
<protein>
    <recommendedName>
        <fullName evidence="10">Riboflavin biosynthesis protein RibD</fullName>
    </recommendedName>
    <domain>
        <recommendedName>
            <fullName evidence="10">Diaminohydroxyphosphoribosylaminopyrimidine deaminase</fullName>
            <shortName evidence="10">DRAP deaminase</shortName>
            <ecNumber evidence="10">3.5.4.26</ecNumber>
        </recommendedName>
        <alternativeName>
            <fullName evidence="10">Riboflavin-specific deaminase</fullName>
        </alternativeName>
    </domain>
    <domain>
        <recommendedName>
            <fullName evidence="10">5-amino-6-(5-phosphoribosylamino)uracil reductase</fullName>
            <ecNumber evidence="10">1.1.1.193</ecNumber>
        </recommendedName>
        <alternativeName>
            <fullName evidence="10">HTP reductase</fullName>
        </alternativeName>
    </domain>
</protein>
<dbReference type="HOGENOM" id="CLU_036590_1_2_4"/>
<feature type="binding site" evidence="13">
    <location>
        <position position="40"/>
    </location>
    <ligand>
        <name>Zn(2+)</name>
        <dbReference type="ChEBI" id="CHEBI:29105"/>
        <note>catalytic</note>
    </ligand>
</feature>
<evidence type="ECO:0000256" key="3">
    <source>
        <dbReference type="ARBA" id="ARBA00004910"/>
    </source>
</evidence>
<dbReference type="NCBIfam" id="TIGR00326">
    <property type="entry name" value="eubact_ribD"/>
    <property type="match status" value="1"/>
</dbReference>
<evidence type="ECO:0000256" key="2">
    <source>
        <dbReference type="ARBA" id="ARBA00004882"/>
    </source>
</evidence>
<feature type="binding site" evidence="12">
    <location>
        <position position="159"/>
    </location>
    <ligand>
        <name>NADP(+)</name>
        <dbReference type="ChEBI" id="CHEBI:58349"/>
    </ligand>
</feature>
<evidence type="ECO:0000256" key="10">
    <source>
        <dbReference type="PIRNR" id="PIRNR006769"/>
    </source>
</evidence>
<comment type="pathway">
    <text evidence="2 10">Cofactor biosynthesis; riboflavin biosynthesis; 5-amino-6-(D-ribitylamino)uracil from GTP: step 2/4.</text>
</comment>
<comment type="catalytic activity">
    <reaction evidence="10">
        <text>2,5-diamino-6-hydroxy-4-(5-phosphoribosylamino)-pyrimidine + H2O + H(+) = 5-amino-6-(5-phospho-D-ribosylamino)uracil + NH4(+)</text>
        <dbReference type="Rhea" id="RHEA:21868"/>
        <dbReference type="ChEBI" id="CHEBI:15377"/>
        <dbReference type="ChEBI" id="CHEBI:15378"/>
        <dbReference type="ChEBI" id="CHEBI:28938"/>
        <dbReference type="ChEBI" id="CHEBI:58453"/>
        <dbReference type="ChEBI" id="CHEBI:58614"/>
        <dbReference type="EC" id="3.5.4.26"/>
    </reaction>
</comment>
<feature type="binding site" evidence="12">
    <location>
        <position position="189"/>
    </location>
    <ligand>
        <name>NADP(+)</name>
        <dbReference type="ChEBI" id="CHEBI:58349"/>
    </ligand>
</feature>
<feature type="binding site" evidence="12">
    <location>
        <position position="185"/>
    </location>
    <ligand>
        <name>NADP(+)</name>
        <dbReference type="ChEBI" id="CHEBI:58349"/>
    </ligand>
</feature>
<dbReference type="AlphaFoldDB" id="E0TIL5"/>
<accession>E0TIL5</accession>
<keyword evidence="16" id="KW-1185">Reference proteome</keyword>
<comment type="catalytic activity">
    <reaction evidence="10">
        <text>5-amino-6-(5-phospho-D-ribitylamino)uracil + NADP(+) = 5-amino-6-(5-phospho-D-ribosylamino)uracil + NADPH + H(+)</text>
        <dbReference type="Rhea" id="RHEA:17845"/>
        <dbReference type="ChEBI" id="CHEBI:15378"/>
        <dbReference type="ChEBI" id="CHEBI:57783"/>
        <dbReference type="ChEBI" id="CHEBI:58349"/>
        <dbReference type="ChEBI" id="CHEBI:58421"/>
        <dbReference type="ChEBI" id="CHEBI:58453"/>
        <dbReference type="EC" id="1.1.1.193"/>
    </reaction>
</comment>
<dbReference type="GO" id="GO:0008835">
    <property type="term" value="F:diaminohydroxyphosphoribosylaminopyrimidine deaminase activity"/>
    <property type="evidence" value="ECO:0007669"/>
    <property type="project" value="UniProtKB-EC"/>
</dbReference>
<dbReference type="SUPFAM" id="SSF53927">
    <property type="entry name" value="Cytidine deaminase-like"/>
    <property type="match status" value="1"/>
</dbReference>
<comment type="function">
    <text evidence="1 10">Converts 2,5-diamino-6-(ribosylamino)-4(3h)-pyrimidinone 5'-phosphate into 5-amino-6-(ribosylamino)-2,4(1h,3h)-pyrimidinedione 5'-phosphate.</text>
</comment>
<comment type="cofactor">
    <cofactor evidence="10 13">
        <name>Zn(2+)</name>
        <dbReference type="ChEBI" id="CHEBI:29105"/>
    </cofactor>
    <text evidence="10 13">Binds 1 zinc ion.</text>
</comment>
<evidence type="ECO:0000259" key="14">
    <source>
        <dbReference type="PROSITE" id="PS51747"/>
    </source>
</evidence>
<dbReference type="EC" id="1.1.1.193" evidence="10"/>
<evidence type="ECO:0000256" key="11">
    <source>
        <dbReference type="PIRSR" id="PIRSR006769-1"/>
    </source>
</evidence>
<keyword evidence="9" id="KW-0511">Multifunctional enzyme</keyword>
<feature type="binding site" evidence="12">
    <location>
        <position position="196"/>
    </location>
    <ligand>
        <name>substrate</name>
    </ligand>
</feature>
<dbReference type="KEGG" id="zin:ZICARI_011"/>
<dbReference type="EC" id="3.5.4.26" evidence="10"/>
<dbReference type="Pfam" id="PF01872">
    <property type="entry name" value="RibD_C"/>
    <property type="match status" value="1"/>
</dbReference>
<feature type="binding site" evidence="12">
    <location>
        <position position="211"/>
    </location>
    <ligand>
        <name>NADP(+)</name>
        <dbReference type="ChEBI" id="CHEBI:58349"/>
    </ligand>
</feature>
<evidence type="ECO:0000256" key="4">
    <source>
        <dbReference type="ARBA" id="ARBA00005259"/>
    </source>
</evidence>
<feature type="binding site" evidence="12">
    <location>
        <position position="173"/>
    </location>
    <ligand>
        <name>substrate</name>
    </ligand>
</feature>
<gene>
    <name evidence="15" type="primary">ribD</name>
    <name evidence="15" type="ordered locus">ZICARI_011</name>
</gene>
<dbReference type="Pfam" id="PF00383">
    <property type="entry name" value="dCMP_cyt_deam_1"/>
    <property type="match status" value="1"/>
</dbReference>
<dbReference type="InterPro" id="IPR016193">
    <property type="entry name" value="Cytidine_deaminase-like"/>
</dbReference>
<keyword evidence="10" id="KW-0378">Hydrolase</keyword>
<reference evidence="15 16" key="1">
    <citation type="journal article" date="2010" name="Genome Biol. Evol.">
        <title>Functional convergence in reduced genomes of bacterial symbionts spanning 200 My of evolution.</title>
        <authorList>
            <person name="McCutcheon J.P."/>
            <person name="Moran N.A."/>
        </authorList>
    </citation>
    <scope>NUCLEOTIDE SEQUENCE [LARGE SCALE GENOMIC DNA]</scope>
    <source>
        <strain evidence="15 16">CARI</strain>
    </source>
</reference>
<dbReference type="Proteomes" id="UP000001303">
    <property type="component" value="Chromosome"/>
</dbReference>
<feature type="binding site" evidence="12">
    <location>
        <position position="279"/>
    </location>
    <ligand>
        <name>substrate</name>
    </ligand>
</feature>
<evidence type="ECO:0000256" key="1">
    <source>
        <dbReference type="ARBA" id="ARBA00002151"/>
    </source>
</evidence>
<feature type="binding site" evidence="12">
    <location>
        <position position="157"/>
    </location>
    <ligand>
        <name>substrate</name>
    </ligand>
</feature>
<dbReference type="UniPathway" id="UPA00275">
    <property type="reaction ID" value="UER00401"/>
</dbReference>
<name>E0TIL5_ZINIC</name>
<dbReference type="GO" id="GO:0009231">
    <property type="term" value="P:riboflavin biosynthetic process"/>
    <property type="evidence" value="ECO:0007669"/>
    <property type="project" value="UniProtKB-UniPathway"/>
</dbReference>
<dbReference type="PROSITE" id="PS51747">
    <property type="entry name" value="CYT_DCMP_DEAMINASES_2"/>
    <property type="match status" value="1"/>
</dbReference>
<keyword evidence="10 13" id="KW-0479">Metal-binding</keyword>
<feature type="active site" description="Proton donor" evidence="11">
    <location>
        <position position="42"/>
    </location>
</feature>
<proteinExistence type="inferred from homology"/>
<evidence type="ECO:0000256" key="12">
    <source>
        <dbReference type="PIRSR" id="PIRSR006769-2"/>
    </source>
</evidence>
<dbReference type="Gene3D" id="3.40.140.10">
    <property type="entry name" value="Cytidine Deaminase, domain 2"/>
    <property type="match status" value="1"/>
</dbReference>
<evidence type="ECO:0000256" key="9">
    <source>
        <dbReference type="ARBA" id="ARBA00023268"/>
    </source>
</evidence>
<dbReference type="SUPFAM" id="SSF53597">
    <property type="entry name" value="Dihydrofolate reductase-like"/>
    <property type="match status" value="1"/>
</dbReference>
<dbReference type="InterPro" id="IPR002125">
    <property type="entry name" value="CMP_dCMP_dom"/>
</dbReference>
<dbReference type="PANTHER" id="PTHR38011:SF7">
    <property type="entry name" value="2,5-DIAMINO-6-RIBOSYLAMINO-4(3H)-PYRIMIDINONE 5'-PHOSPHATE REDUCTASE"/>
    <property type="match status" value="1"/>
</dbReference>
<evidence type="ECO:0000313" key="15">
    <source>
        <dbReference type="EMBL" id="ADM89642.1"/>
    </source>
</evidence>
<sequence length="346" mass="40601">MLKAIYLSKKAVFFSSPNPSVGCYIKKNILGYTKFKGYNHAEINALKNIKNNKKINIYLTLEPCNYLGLTNSCLEYLININIYKIFICKLDNNKNIYNNSIKILKLKNIKINLGLLNKIYKKINKGYFYKVKNKKPLIRLKIASSIDNKICLKNKKSKWITNKISRINNQLWRIKSCAIITGIGTILKDNSFINIRNFKKIKDIKNILIDTKLKISLNSNYLKNNYIIIFTNSKNKKKIRKLKKLGIKIFKIKLNNKKLNFKRIIEKISFLKINEIQFESGFSINNTLISLNKINEILIYLSPIILGKSNNIFNFKIIKKIIYSIKYNFESIKYFNKDLRILLKKI</sequence>
<feature type="binding site" evidence="12">
    <location>
        <position position="143"/>
    </location>
    <ligand>
        <name>NADP(+)</name>
        <dbReference type="ChEBI" id="CHEBI:58349"/>
    </ligand>
</feature>
<comment type="similarity">
    <text evidence="4 10">In the N-terminal section; belongs to the cytidine and deoxycytidylate deaminase family.</text>
</comment>
<dbReference type="PIRSF" id="PIRSF006769">
    <property type="entry name" value="RibD"/>
    <property type="match status" value="1"/>
</dbReference>
<dbReference type="InterPro" id="IPR004794">
    <property type="entry name" value="Eubact_RibD"/>
</dbReference>
<dbReference type="InterPro" id="IPR050765">
    <property type="entry name" value="Riboflavin_Biosynth_HTPR"/>
</dbReference>
<evidence type="ECO:0000256" key="13">
    <source>
        <dbReference type="PIRSR" id="PIRSR006769-3"/>
    </source>
</evidence>
<dbReference type="GO" id="GO:0008703">
    <property type="term" value="F:5-amino-6-(5-phosphoribosylamino)uracil reductase activity"/>
    <property type="evidence" value="ECO:0007669"/>
    <property type="project" value="UniProtKB-EC"/>
</dbReference>
<keyword evidence="8 10" id="KW-0560">Oxidoreductase</keyword>
<feature type="domain" description="CMP/dCMP-type deaminase" evidence="14">
    <location>
        <begin position="1"/>
        <end position="104"/>
    </location>
</feature>
<evidence type="ECO:0000256" key="5">
    <source>
        <dbReference type="ARBA" id="ARBA00007417"/>
    </source>
</evidence>
<dbReference type="EMBL" id="CP002161">
    <property type="protein sequence ID" value="ADM89642.1"/>
    <property type="molecule type" value="Genomic_DNA"/>
</dbReference>
<dbReference type="InterPro" id="IPR024072">
    <property type="entry name" value="DHFR-like_dom_sf"/>
</dbReference>
<feature type="binding site" evidence="13">
    <location>
        <position position="73"/>
    </location>
    <ligand>
        <name>Zn(2+)</name>
        <dbReference type="ChEBI" id="CHEBI:29105"/>
        <note>catalytic</note>
    </ligand>
</feature>
<evidence type="ECO:0000313" key="16">
    <source>
        <dbReference type="Proteomes" id="UP000001303"/>
    </source>
</evidence>
<comment type="pathway">
    <text evidence="3 10">Cofactor biosynthesis; riboflavin biosynthesis; 5-amino-6-(D-ribitylamino)uracil from GTP: step 3/4.</text>
</comment>
<feature type="binding site" evidence="13">
    <location>
        <position position="64"/>
    </location>
    <ligand>
        <name>Zn(2+)</name>
        <dbReference type="ChEBI" id="CHEBI:29105"/>
        <note>catalytic</note>
    </ligand>
</feature>
<evidence type="ECO:0000256" key="8">
    <source>
        <dbReference type="ARBA" id="ARBA00023002"/>
    </source>
</evidence>
<comment type="similarity">
    <text evidence="5 10">In the C-terminal section; belongs to the HTP reductase family.</text>
</comment>
<keyword evidence="7 10" id="KW-0521">NADP</keyword>
<organism evidence="15 16">
    <name type="scientific">Zinderia insecticola (strain CARI)</name>
    <dbReference type="NCBI Taxonomy" id="871271"/>
    <lineage>
        <taxon>Bacteria</taxon>
        <taxon>Pseudomonadati</taxon>
        <taxon>Pseudomonadota</taxon>
        <taxon>Betaproteobacteria</taxon>
        <taxon>Burkholderiales</taxon>
        <taxon>Oxalobacteraceae</taxon>
        <taxon>Candidatus Zinderia</taxon>
    </lineage>
</organism>
<dbReference type="Gene3D" id="3.40.430.10">
    <property type="entry name" value="Dihydrofolate Reductase, subunit A"/>
    <property type="match status" value="1"/>
</dbReference>
<dbReference type="GO" id="GO:0046872">
    <property type="term" value="F:metal ion binding"/>
    <property type="evidence" value="ECO:0007669"/>
    <property type="project" value="UniProtKB-KW"/>
</dbReference>
<keyword evidence="10 13" id="KW-0862">Zinc</keyword>
<evidence type="ECO:0000256" key="7">
    <source>
        <dbReference type="ARBA" id="ARBA00022857"/>
    </source>
</evidence>
<evidence type="ECO:0000256" key="6">
    <source>
        <dbReference type="ARBA" id="ARBA00022619"/>
    </source>
</evidence>
<dbReference type="STRING" id="871271.ZICARI_011"/>
<keyword evidence="6 10" id="KW-0686">Riboflavin biosynthesis</keyword>